<keyword evidence="1" id="KW-0677">Repeat</keyword>
<feature type="non-terminal residue" evidence="2">
    <location>
        <position position="124"/>
    </location>
</feature>
<gene>
    <name evidence="2" type="ORF">METZ01_LOCUS181666</name>
</gene>
<name>A0A382CSK9_9ZZZZ</name>
<dbReference type="SUPFAM" id="SSF101898">
    <property type="entry name" value="NHL repeat"/>
    <property type="match status" value="1"/>
</dbReference>
<dbReference type="PROSITE" id="PS51125">
    <property type="entry name" value="NHL"/>
    <property type="match status" value="1"/>
</dbReference>
<dbReference type="EMBL" id="UINC01035810">
    <property type="protein sequence ID" value="SVB28812.1"/>
    <property type="molecule type" value="Genomic_DNA"/>
</dbReference>
<protein>
    <recommendedName>
        <fullName evidence="3">6-bladed beta-propeller</fullName>
    </recommendedName>
</protein>
<evidence type="ECO:0000313" key="2">
    <source>
        <dbReference type="EMBL" id="SVB28812.1"/>
    </source>
</evidence>
<evidence type="ECO:0008006" key="3">
    <source>
        <dbReference type="Google" id="ProtNLM"/>
    </source>
</evidence>
<accession>A0A382CSK9</accession>
<dbReference type="AlphaFoldDB" id="A0A382CSK9"/>
<sequence>MHLIKTNNRIFRYSHTIGSQSPGGPGFRYPVDLALAKDDIIYVVNRGHDGEEAHRISVLTTDSKYIGQFGSNGEADGQFIWPVAIAVDKNGLVYLADEWLNRISVYDCNVDFGGLDFEQKNFLF</sequence>
<evidence type="ECO:0000256" key="1">
    <source>
        <dbReference type="ARBA" id="ARBA00022737"/>
    </source>
</evidence>
<dbReference type="Gene3D" id="2.120.10.30">
    <property type="entry name" value="TolB, C-terminal domain"/>
    <property type="match status" value="1"/>
</dbReference>
<dbReference type="InterPro" id="IPR011042">
    <property type="entry name" value="6-blade_b-propeller_TolB-like"/>
</dbReference>
<reference evidence="2" key="1">
    <citation type="submission" date="2018-05" db="EMBL/GenBank/DDBJ databases">
        <authorList>
            <person name="Lanie J.A."/>
            <person name="Ng W.-L."/>
            <person name="Kazmierczak K.M."/>
            <person name="Andrzejewski T.M."/>
            <person name="Davidsen T.M."/>
            <person name="Wayne K.J."/>
            <person name="Tettelin H."/>
            <person name="Glass J.I."/>
            <person name="Rusch D."/>
            <person name="Podicherti R."/>
            <person name="Tsui H.-C.T."/>
            <person name="Winkler M.E."/>
        </authorList>
    </citation>
    <scope>NUCLEOTIDE SEQUENCE</scope>
</reference>
<organism evidence="2">
    <name type="scientific">marine metagenome</name>
    <dbReference type="NCBI Taxonomy" id="408172"/>
    <lineage>
        <taxon>unclassified sequences</taxon>
        <taxon>metagenomes</taxon>
        <taxon>ecological metagenomes</taxon>
    </lineage>
</organism>
<dbReference type="InterPro" id="IPR001258">
    <property type="entry name" value="NHL_repeat"/>
</dbReference>
<proteinExistence type="predicted"/>